<protein>
    <submittedName>
        <fullName evidence="2">Uncharacterized protein</fullName>
    </submittedName>
</protein>
<dbReference type="Proteomes" id="UP000502894">
    <property type="component" value="Chromosome"/>
</dbReference>
<name>A0A6F8T207_9GAMM</name>
<keyword evidence="3" id="KW-1185">Reference proteome</keyword>
<feature type="coiled-coil region" evidence="1">
    <location>
        <begin position="32"/>
        <end position="66"/>
    </location>
</feature>
<dbReference type="KEGG" id="lant:TUM19329_04130"/>
<evidence type="ECO:0000256" key="1">
    <source>
        <dbReference type="SAM" id="Coils"/>
    </source>
</evidence>
<accession>A0A6F8T207</accession>
<evidence type="ECO:0000313" key="3">
    <source>
        <dbReference type="Proteomes" id="UP000502894"/>
    </source>
</evidence>
<dbReference type="AlphaFoldDB" id="A0A6F8T207"/>
<evidence type="ECO:0000313" key="2">
    <source>
        <dbReference type="EMBL" id="BCA94052.1"/>
    </source>
</evidence>
<dbReference type="RefSeq" id="WP_173236038.1">
    <property type="nucleotide sequence ID" value="NZ_AP022839.1"/>
</dbReference>
<proteinExistence type="predicted"/>
<reference evidence="2" key="1">
    <citation type="journal article" date="2020" name="Microbiol. Resour. Announc.">
        <title>Complete Genome Sequence of Novel Psychrotolerant Legionella Strain TUM19329, Isolated from Antarctic Lake Sediment.</title>
        <authorList>
            <person name="Shimada S."/>
            <person name="Nakai R."/>
            <person name="Aoki K."/>
            <person name="Shimoeda N."/>
            <person name="Ohno G."/>
            <person name="Miyazaki Y."/>
            <person name="Kudoh S."/>
            <person name="Imura S."/>
            <person name="Watanabe K."/>
            <person name="Ishii Y."/>
            <person name="Tateda K."/>
        </authorList>
    </citation>
    <scope>NUCLEOTIDE SEQUENCE [LARGE SCALE GENOMIC DNA]</scope>
    <source>
        <strain evidence="2">TUM19329</strain>
    </source>
</reference>
<dbReference type="EMBL" id="AP022839">
    <property type="protein sequence ID" value="BCA94052.1"/>
    <property type="molecule type" value="Genomic_DNA"/>
</dbReference>
<organism evidence="2 3">
    <name type="scientific">Legionella antarctica</name>
    <dbReference type="NCBI Taxonomy" id="2708020"/>
    <lineage>
        <taxon>Bacteria</taxon>
        <taxon>Pseudomonadati</taxon>
        <taxon>Pseudomonadota</taxon>
        <taxon>Gammaproteobacteria</taxon>
        <taxon>Legionellales</taxon>
        <taxon>Legionellaceae</taxon>
        <taxon>Legionella</taxon>
    </lineage>
</organism>
<keyword evidence="1" id="KW-0175">Coiled coil</keyword>
<sequence>MLSDEAINELLDEPPTYDSVFDTPESIELEVNACLQKEIELLKRDNEQLNISNSVLRQQLKLIKEQLTLTEESKQLLNTNVTLLQKNNILLQNENSSLADWLNKTAAKEEQTLLYTDALESCAITIAETPEINFLHLKMKELELCLQQQTGEISVEIEKQVNEKTLLVQENIFELFNQLLDGDVFSNLTSELEVKFTEIIQKEQETLHAELEERMPLQDELTQEYLEGKTKKLAELKKIQGDEKTRLFYNTSYTVFWAKVTGFLSVFSGLVEKKAGFADKTVELSSSLIGGLLGSVPFAGPLLDTITSFALKEAGGAVIGYFENKKAEHLLEVIQNPDHAKKAAELFARSLTLRYQVDIQTWDVKNIKSTATLYSNQIYDLSIKGKIYECRDNPVDDKITTFLAALKEIASKEISCEISTRKSRLHNAQPSLKTSVHEGTKTIRQTMAKTEHLVVCASIAMNRVTRQNSGLLEESSLNAKQIEELSSKVFLLETEVRKKDEETKLLRQDLSALKDTIAHCLTPPSKATTHVAPLKKPTKKGMASFFSKKTAPDETDIHQVDISAVKLRC</sequence>
<gene>
    <name evidence="2" type="ORF">TUM19329_04130</name>
</gene>